<comment type="caution">
    <text evidence="2">The sequence shown here is derived from an EMBL/GenBank/DDBJ whole genome shotgun (WGS) entry which is preliminary data.</text>
</comment>
<gene>
    <name evidence="2" type="ORF">WA026_022420</name>
</gene>
<dbReference type="AlphaFoldDB" id="A0AAW1UEF6"/>
<feature type="compositionally biased region" description="Low complexity" evidence="1">
    <location>
        <begin position="105"/>
        <end position="119"/>
    </location>
</feature>
<sequence>MPLLISESLMNRLWTNQLKLKTVICEHEDLFDKLDKDPSNEELHREMMKMKKAVNAIVEEQKDILEMLDAEMGTLDIDNVPSTLPEEPTASIAIKQEPTIRGQASSSSATPDSSFGSTSTEECSSIHEMDAAKIEEEKEKI</sequence>
<feature type="compositionally biased region" description="Basic and acidic residues" evidence="1">
    <location>
        <begin position="124"/>
        <end position="141"/>
    </location>
</feature>
<feature type="region of interest" description="Disordered" evidence="1">
    <location>
        <begin position="79"/>
        <end position="141"/>
    </location>
</feature>
<dbReference type="EMBL" id="JARQZJ010000049">
    <property type="protein sequence ID" value="KAK9878522.1"/>
    <property type="molecule type" value="Genomic_DNA"/>
</dbReference>
<organism evidence="2 3">
    <name type="scientific">Henosepilachna vigintioctopunctata</name>
    <dbReference type="NCBI Taxonomy" id="420089"/>
    <lineage>
        <taxon>Eukaryota</taxon>
        <taxon>Metazoa</taxon>
        <taxon>Ecdysozoa</taxon>
        <taxon>Arthropoda</taxon>
        <taxon>Hexapoda</taxon>
        <taxon>Insecta</taxon>
        <taxon>Pterygota</taxon>
        <taxon>Neoptera</taxon>
        <taxon>Endopterygota</taxon>
        <taxon>Coleoptera</taxon>
        <taxon>Polyphaga</taxon>
        <taxon>Cucujiformia</taxon>
        <taxon>Coccinelloidea</taxon>
        <taxon>Coccinellidae</taxon>
        <taxon>Epilachninae</taxon>
        <taxon>Epilachnini</taxon>
        <taxon>Henosepilachna</taxon>
    </lineage>
</organism>
<proteinExistence type="predicted"/>
<keyword evidence="3" id="KW-1185">Reference proteome</keyword>
<evidence type="ECO:0000313" key="3">
    <source>
        <dbReference type="Proteomes" id="UP001431783"/>
    </source>
</evidence>
<reference evidence="2 3" key="1">
    <citation type="submission" date="2023-03" db="EMBL/GenBank/DDBJ databases">
        <title>Genome insight into feeding habits of ladybird beetles.</title>
        <authorList>
            <person name="Li H.-S."/>
            <person name="Huang Y.-H."/>
            <person name="Pang H."/>
        </authorList>
    </citation>
    <scope>NUCLEOTIDE SEQUENCE [LARGE SCALE GENOMIC DNA]</scope>
    <source>
        <strain evidence="2">SYSU_2023b</strain>
        <tissue evidence="2">Whole body</tissue>
    </source>
</reference>
<dbReference type="Proteomes" id="UP001431783">
    <property type="component" value="Unassembled WGS sequence"/>
</dbReference>
<evidence type="ECO:0000313" key="2">
    <source>
        <dbReference type="EMBL" id="KAK9878522.1"/>
    </source>
</evidence>
<name>A0AAW1UEF6_9CUCU</name>
<evidence type="ECO:0000256" key="1">
    <source>
        <dbReference type="SAM" id="MobiDB-lite"/>
    </source>
</evidence>
<protein>
    <submittedName>
        <fullName evidence="2">Uncharacterized protein</fullName>
    </submittedName>
</protein>
<accession>A0AAW1UEF6</accession>